<dbReference type="NCBIfam" id="TIGR00689">
    <property type="entry name" value="rpiB_lacA_lacB"/>
    <property type="match status" value="1"/>
</dbReference>
<dbReference type="EC" id="5.3.1.26" evidence="2"/>
<name>A0A7W1XS92_9BACL</name>
<evidence type="ECO:0000313" key="3">
    <source>
        <dbReference type="Proteomes" id="UP000538292"/>
    </source>
</evidence>
<protein>
    <submittedName>
        <fullName evidence="2">Galactose-6-phosphate isomerase subunit LacA</fullName>
        <ecNumber evidence="2">5.3.1.26</ecNumber>
    </submittedName>
</protein>
<dbReference type="GO" id="GO:0050044">
    <property type="term" value="F:galactose-6-phosphate isomerase activity"/>
    <property type="evidence" value="ECO:0007669"/>
    <property type="project" value="UniProtKB-EC"/>
</dbReference>
<dbReference type="GO" id="GO:0004751">
    <property type="term" value="F:ribose-5-phosphate isomerase activity"/>
    <property type="evidence" value="ECO:0007669"/>
    <property type="project" value="TreeGrafter"/>
</dbReference>
<dbReference type="GO" id="GO:0009052">
    <property type="term" value="P:pentose-phosphate shunt, non-oxidative branch"/>
    <property type="evidence" value="ECO:0007669"/>
    <property type="project" value="TreeGrafter"/>
</dbReference>
<dbReference type="PANTHER" id="PTHR30345">
    <property type="entry name" value="RIBOSE-5-PHOSPHATE ISOMERASE B"/>
    <property type="match status" value="1"/>
</dbReference>
<dbReference type="NCBIfam" id="NF006380">
    <property type="entry name" value="PRK08621.1"/>
    <property type="match status" value="1"/>
</dbReference>
<dbReference type="GO" id="GO:0019316">
    <property type="term" value="P:D-allose catabolic process"/>
    <property type="evidence" value="ECO:0007669"/>
    <property type="project" value="TreeGrafter"/>
</dbReference>
<reference evidence="2 3" key="1">
    <citation type="submission" date="2020-07" db="EMBL/GenBank/DDBJ databases">
        <title>Thermoactinomyces phylogeny.</title>
        <authorList>
            <person name="Dunlap C."/>
        </authorList>
    </citation>
    <scope>NUCLEOTIDE SEQUENCE [LARGE SCALE GENOMIC DNA]</scope>
    <source>
        <strain evidence="2 3">AMNI-1</strain>
    </source>
</reference>
<dbReference type="PANTHER" id="PTHR30345:SF5">
    <property type="entry name" value="GALACTOSE-6-PHOSPHATE ISOMERASE SUBUNIT LACA"/>
    <property type="match status" value="1"/>
</dbReference>
<proteinExistence type="inferred from homology"/>
<dbReference type="AlphaFoldDB" id="A0A7W1XS92"/>
<accession>A0A7W1XS92</accession>
<evidence type="ECO:0000313" key="2">
    <source>
        <dbReference type="EMBL" id="MBA4602338.1"/>
    </source>
</evidence>
<dbReference type="SUPFAM" id="SSF89623">
    <property type="entry name" value="Ribose/Galactose isomerase RpiB/AlsB"/>
    <property type="match status" value="1"/>
</dbReference>
<dbReference type="Gene3D" id="3.40.1400.10">
    <property type="entry name" value="Sugar-phosphate isomerase, RpiB/LacA/LacB"/>
    <property type="match status" value="1"/>
</dbReference>
<gene>
    <name evidence="2" type="primary">lacA</name>
    <name evidence="2" type="ORF">H2C83_08410</name>
</gene>
<dbReference type="Pfam" id="PF02502">
    <property type="entry name" value="LacAB_rpiB"/>
    <property type="match status" value="1"/>
</dbReference>
<dbReference type="RefSeq" id="WP_181739764.1">
    <property type="nucleotide sequence ID" value="NZ_JACEOL010000029.1"/>
</dbReference>
<comment type="similarity">
    <text evidence="1">Belongs to the LacAB/RpiB family.</text>
</comment>
<keyword evidence="2" id="KW-0413">Isomerase</keyword>
<keyword evidence="3" id="KW-1185">Reference proteome</keyword>
<organism evidence="2 3">
    <name type="scientific">Thermoactinomyces mirandus</name>
    <dbReference type="NCBI Taxonomy" id="2756294"/>
    <lineage>
        <taxon>Bacteria</taxon>
        <taxon>Bacillati</taxon>
        <taxon>Bacillota</taxon>
        <taxon>Bacilli</taxon>
        <taxon>Bacillales</taxon>
        <taxon>Thermoactinomycetaceae</taxon>
        <taxon>Thermoactinomyces</taxon>
    </lineage>
</organism>
<dbReference type="EMBL" id="JACEOL010000029">
    <property type="protein sequence ID" value="MBA4602338.1"/>
    <property type="molecule type" value="Genomic_DNA"/>
</dbReference>
<sequence length="142" mass="15742">MKIAIGSDDKGFELKTELKGLIESLGHEVLDETPENDLNFVESAKRVAEAIRDNKADRGIVIDEYGVGSFMVANKYKGIICANVCNEHSAQMTRRHNKSTIVTIGSGIVGKTLAKKICKVFINQKYDGGRHQIRVDMLNKMC</sequence>
<dbReference type="InterPro" id="IPR036569">
    <property type="entry name" value="RpiB_LacA_LacB_sf"/>
</dbReference>
<dbReference type="PIRSF" id="PIRSF005384">
    <property type="entry name" value="RpiB_LacA_B"/>
    <property type="match status" value="1"/>
</dbReference>
<dbReference type="InterPro" id="IPR003500">
    <property type="entry name" value="RpiB_LacA_LacB"/>
</dbReference>
<comment type="caution">
    <text evidence="2">The sequence shown here is derived from an EMBL/GenBank/DDBJ whole genome shotgun (WGS) entry which is preliminary data.</text>
</comment>
<dbReference type="Proteomes" id="UP000538292">
    <property type="component" value="Unassembled WGS sequence"/>
</dbReference>
<evidence type="ECO:0000256" key="1">
    <source>
        <dbReference type="ARBA" id="ARBA00008754"/>
    </source>
</evidence>